<accession>A0ABU4G3X1</accession>
<protein>
    <submittedName>
        <fullName evidence="3">STAS domain-containing protein</fullName>
    </submittedName>
</protein>
<dbReference type="CDD" id="cd07041">
    <property type="entry name" value="STAS_RsbR_RsbS_like"/>
    <property type="match status" value="1"/>
</dbReference>
<dbReference type="InterPro" id="IPR051932">
    <property type="entry name" value="Bact_StressResp_Reg"/>
</dbReference>
<reference evidence="3 4" key="1">
    <citation type="submission" date="2023-06" db="EMBL/GenBank/DDBJ databases">
        <title>Sporosarcina sp. nov., isolated from Korean traditional fermented seafood 'Jeotgal'.</title>
        <authorList>
            <person name="Yang A.-I."/>
            <person name="Shin N.-R."/>
        </authorList>
    </citation>
    <scope>NUCLEOTIDE SEQUENCE [LARGE SCALE GENOMIC DNA]</scope>
    <source>
        <strain evidence="3 4">KCTC3840</strain>
    </source>
</reference>
<dbReference type="PROSITE" id="PS50801">
    <property type="entry name" value="STAS"/>
    <property type="match status" value="1"/>
</dbReference>
<feature type="domain" description="STAS" evidence="2">
    <location>
        <begin position="171"/>
        <end position="271"/>
    </location>
</feature>
<evidence type="ECO:0000313" key="4">
    <source>
        <dbReference type="Proteomes" id="UP001280629"/>
    </source>
</evidence>
<dbReference type="SUPFAM" id="SSF52091">
    <property type="entry name" value="SpoIIaa-like"/>
    <property type="match status" value="1"/>
</dbReference>
<evidence type="ECO:0000313" key="3">
    <source>
        <dbReference type="EMBL" id="MDW0111055.1"/>
    </source>
</evidence>
<dbReference type="Gene3D" id="3.30.750.24">
    <property type="entry name" value="STAS domain"/>
    <property type="match status" value="1"/>
</dbReference>
<keyword evidence="4" id="KW-1185">Reference proteome</keyword>
<dbReference type="PANTHER" id="PTHR33745:SF3">
    <property type="entry name" value="RSBT CO-ANTAGONIST PROTEIN RSBRC"/>
    <property type="match status" value="1"/>
</dbReference>
<organism evidence="3 4">
    <name type="scientific">Sporosarcina aquimarina</name>
    <dbReference type="NCBI Taxonomy" id="114975"/>
    <lineage>
        <taxon>Bacteria</taxon>
        <taxon>Bacillati</taxon>
        <taxon>Bacillota</taxon>
        <taxon>Bacilli</taxon>
        <taxon>Bacillales</taxon>
        <taxon>Caryophanaceae</taxon>
        <taxon>Sporosarcina</taxon>
    </lineage>
</organism>
<dbReference type="InterPro" id="IPR002645">
    <property type="entry name" value="STAS_dom"/>
</dbReference>
<name>A0ABU4G3X1_9BACL</name>
<evidence type="ECO:0000256" key="1">
    <source>
        <dbReference type="ARBA" id="ARBA00022553"/>
    </source>
</evidence>
<gene>
    <name evidence="3" type="ORF">QT716_13510</name>
</gene>
<dbReference type="Pfam" id="PF01740">
    <property type="entry name" value="STAS"/>
    <property type="match status" value="1"/>
</dbReference>
<evidence type="ECO:0000259" key="2">
    <source>
        <dbReference type="PROSITE" id="PS50801"/>
    </source>
</evidence>
<keyword evidence="1" id="KW-0597">Phosphoprotein</keyword>
<dbReference type="PANTHER" id="PTHR33745">
    <property type="entry name" value="RSBT ANTAGONIST PROTEIN RSBS-RELATED"/>
    <property type="match status" value="1"/>
</dbReference>
<comment type="caution">
    <text evidence="3">The sequence shown here is derived from an EMBL/GenBank/DDBJ whole genome shotgun (WGS) entry which is preliminary data.</text>
</comment>
<sequence length="272" mass="31206">MVNKVIDTRVKQFIDDNKEAFERQLLIEAVNVNDKIESILRIGNINLIENAHKLVAYVSEAQREELVAFANQEGVAWAKHSLTLAFKLEWVSAIRRTMWTFIERYINEADKTFTMPEFFELEKSINERLDLFLNAFFLRYSSYKDEQISAQKDLVEDLSVPIIPITATTCILPLIGSLDYSRTTIIQEKVLYEISRLHIQTLILDLSGIADMEHEVIDNLTKVIDSTKLMGCQTVITGLRPDVVRKMASLGSHFDAETKTLGTLQRALQFYL</sequence>
<dbReference type="Proteomes" id="UP001280629">
    <property type="component" value="Unassembled WGS sequence"/>
</dbReference>
<dbReference type="InterPro" id="IPR036513">
    <property type="entry name" value="STAS_dom_sf"/>
</dbReference>
<dbReference type="EMBL" id="JAUBDH010000009">
    <property type="protein sequence ID" value="MDW0111055.1"/>
    <property type="molecule type" value="Genomic_DNA"/>
</dbReference>
<proteinExistence type="predicted"/>